<dbReference type="AlphaFoldDB" id="A0A2Z3GSX0"/>
<reference evidence="1 2" key="1">
    <citation type="submission" date="2018-01" db="EMBL/GenBank/DDBJ databases">
        <title>G. obscuriglobus.</title>
        <authorList>
            <person name="Franke J."/>
            <person name="Blomberg W."/>
            <person name="Selmecki A."/>
        </authorList>
    </citation>
    <scope>NUCLEOTIDE SEQUENCE [LARGE SCALE GENOMIC DNA]</scope>
    <source>
        <strain evidence="1 2">DSM 5831</strain>
    </source>
</reference>
<evidence type="ECO:0008006" key="3">
    <source>
        <dbReference type="Google" id="ProtNLM"/>
    </source>
</evidence>
<dbReference type="Gene3D" id="2.130.10.10">
    <property type="entry name" value="YVTN repeat-like/Quinoprotein amine dehydrogenase"/>
    <property type="match status" value="2"/>
</dbReference>
<protein>
    <recommendedName>
        <fullName evidence="3">WD40 repeat domain-containing protein</fullName>
    </recommendedName>
</protein>
<dbReference type="PANTHER" id="PTHR19879:SF9">
    <property type="entry name" value="TRANSCRIPTION INITIATION FACTOR TFIID SUBUNIT 5"/>
    <property type="match status" value="1"/>
</dbReference>
<dbReference type="SUPFAM" id="SSF50998">
    <property type="entry name" value="Quinoprotein alcohol dehydrogenase-like"/>
    <property type="match status" value="1"/>
</dbReference>
<sequence>MWVQKLAAGVAAIAFAPDGRTLYVADRGRAVTAWDTITRTCRPLFKLTRNDHAAIVRLFIAGAGRYLVALVGRAMRAYDLETGAERARLELPGIPRDRLDLPAVREMVPLPGTEPRVVYAAEDCRSLLVWVPNGREPGAVFAGPFEKGIWSYDLSPDGRTVAVLYVMEAVVLFDPVTGVVSARFPIPRDQALGMNRVKFTPDGQSLMLFHLGHVQRWDAARGETVGPAVRLGGRNRYETTAFHPTARVFAAINDSGHPTLFDLDTGAALRALDFQLGTRATCLTFSPDGLTCAVGGSNKQFAVFDVDL</sequence>
<dbReference type="InterPro" id="IPR011047">
    <property type="entry name" value="Quinoprotein_ADH-like_sf"/>
</dbReference>
<dbReference type="InterPro" id="IPR015943">
    <property type="entry name" value="WD40/YVTN_repeat-like_dom_sf"/>
</dbReference>
<keyword evidence="2" id="KW-1185">Reference proteome</keyword>
<name>A0A2Z3GSX0_9BACT</name>
<evidence type="ECO:0000313" key="1">
    <source>
        <dbReference type="EMBL" id="AWM35621.1"/>
    </source>
</evidence>
<evidence type="ECO:0000313" key="2">
    <source>
        <dbReference type="Proteomes" id="UP000245802"/>
    </source>
</evidence>
<accession>A0A2Z3GSX0</accession>
<dbReference type="RefSeq" id="WP_010036275.1">
    <property type="nucleotide sequence ID" value="NZ_CP025958.1"/>
</dbReference>
<gene>
    <name evidence="1" type="ORF">C1280_00335</name>
</gene>
<dbReference type="EMBL" id="CP025958">
    <property type="protein sequence ID" value="AWM35621.1"/>
    <property type="molecule type" value="Genomic_DNA"/>
</dbReference>
<dbReference type="Proteomes" id="UP000245802">
    <property type="component" value="Chromosome"/>
</dbReference>
<dbReference type="OrthoDB" id="251024at2"/>
<organism evidence="1 2">
    <name type="scientific">Gemmata obscuriglobus</name>
    <dbReference type="NCBI Taxonomy" id="114"/>
    <lineage>
        <taxon>Bacteria</taxon>
        <taxon>Pseudomonadati</taxon>
        <taxon>Planctomycetota</taxon>
        <taxon>Planctomycetia</taxon>
        <taxon>Gemmatales</taxon>
        <taxon>Gemmataceae</taxon>
        <taxon>Gemmata</taxon>
    </lineage>
</organism>
<proteinExistence type="predicted"/>
<dbReference type="PANTHER" id="PTHR19879">
    <property type="entry name" value="TRANSCRIPTION INITIATION FACTOR TFIID"/>
    <property type="match status" value="1"/>
</dbReference>
<dbReference type="KEGG" id="gog:C1280_00335"/>